<proteinExistence type="predicted"/>
<organism evidence="2 3">
    <name type="scientific">Mycetocola zhadangensis</name>
    <dbReference type="NCBI Taxonomy" id="1164595"/>
    <lineage>
        <taxon>Bacteria</taxon>
        <taxon>Bacillati</taxon>
        <taxon>Actinomycetota</taxon>
        <taxon>Actinomycetes</taxon>
        <taxon>Micrococcales</taxon>
        <taxon>Microbacteriaceae</taxon>
        <taxon>Mycetocola</taxon>
    </lineage>
</organism>
<evidence type="ECO:0000313" key="3">
    <source>
        <dbReference type="Proteomes" id="UP000282460"/>
    </source>
</evidence>
<reference evidence="2 3" key="1">
    <citation type="submission" date="2018-10" db="EMBL/GenBank/DDBJ databases">
        <authorList>
            <person name="Li J."/>
        </authorList>
    </citation>
    <scope>NUCLEOTIDE SEQUENCE [LARGE SCALE GENOMIC DNA]</scope>
    <source>
        <strain evidence="2 3">ZD1-4</strain>
    </source>
</reference>
<protein>
    <submittedName>
        <fullName evidence="2">Uncharacterized protein</fullName>
    </submittedName>
</protein>
<comment type="caution">
    <text evidence="2">The sequence shown here is derived from an EMBL/GenBank/DDBJ whole genome shotgun (WGS) entry which is preliminary data.</text>
</comment>
<dbReference type="EMBL" id="RCWJ01000002">
    <property type="protein sequence ID" value="RLQ84005.1"/>
    <property type="molecule type" value="Genomic_DNA"/>
</dbReference>
<keyword evidence="1" id="KW-0472">Membrane</keyword>
<feature type="transmembrane region" description="Helical" evidence="1">
    <location>
        <begin position="19"/>
        <end position="37"/>
    </location>
</feature>
<evidence type="ECO:0000313" key="2">
    <source>
        <dbReference type="EMBL" id="RLQ84005.1"/>
    </source>
</evidence>
<keyword evidence="3" id="KW-1185">Reference proteome</keyword>
<keyword evidence="1" id="KW-0812">Transmembrane</keyword>
<dbReference type="AlphaFoldDB" id="A0A3L7J189"/>
<dbReference type="Proteomes" id="UP000282460">
    <property type="component" value="Unassembled WGS sequence"/>
</dbReference>
<name>A0A3L7J189_9MICO</name>
<accession>A0A3L7J189</accession>
<evidence type="ECO:0000256" key="1">
    <source>
        <dbReference type="SAM" id="Phobius"/>
    </source>
</evidence>
<keyword evidence="1" id="KW-1133">Transmembrane helix</keyword>
<feature type="transmembrane region" description="Helical" evidence="1">
    <location>
        <begin position="43"/>
        <end position="61"/>
    </location>
</feature>
<sequence length="69" mass="7656">MPMSDEEVPPSDKPSNRTWLWVGVVVLVLHAVVTVAAAALQDWLLVGASVIVAVAWISWWVHNLRRLAK</sequence>
<gene>
    <name evidence="2" type="ORF">D9V28_07095</name>
</gene>